<keyword evidence="7 12" id="KW-1133">Transmembrane helix</keyword>
<evidence type="ECO:0000313" key="14">
    <source>
        <dbReference type="RefSeq" id="XP_022244119.1"/>
    </source>
</evidence>
<evidence type="ECO:0000256" key="5">
    <source>
        <dbReference type="ARBA" id="ARBA00022692"/>
    </source>
</evidence>
<name>A0ABM1SKG4_LIMPO</name>
<keyword evidence="8" id="KW-0406">Ion transport</keyword>
<feature type="region of interest" description="Disordered" evidence="11">
    <location>
        <begin position="218"/>
        <end position="243"/>
    </location>
</feature>
<feature type="transmembrane region" description="Helical" evidence="12">
    <location>
        <begin position="133"/>
        <end position="152"/>
    </location>
</feature>
<accession>A0ABM1SKG4</accession>
<dbReference type="InterPro" id="IPR004878">
    <property type="entry name" value="Otopetrin"/>
</dbReference>
<feature type="transmembrane region" description="Helical" evidence="12">
    <location>
        <begin position="282"/>
        <end position="305"/>
    </location>
</feature>
<keyword evidence="10" id="KW-0407">Ion channel</keyword>
<evidence type="ECO:0000256" key="3">
    <source>
        <dbReference type="ARBA" id="ARBA00022448"/>
    </source>
</evidence>
<evidence type="ECO:0000313" key="15">
    <source>
        <dbReference type="RefSeq" id="XP_022244120.1"/>
    </source>
</evidence>
<evidence type="ECO:0000256" key="7">
    <source>
        <dbReference type="ARBA" id="ARBA00022989"/>
    </source>
</evidence>
<sequence length="671" mass="75985">MSKEKAWYPVVSITNDKGKKTPYLSNKSDAGSGHFKEKNHDRHDSTLSPRISFIGLHSEEESVAEISRMESYVSKCIQQDHRYVFGSRKSKIRGISNENSGTNIQMQVFDKKAGVDVNQVNSHRLKNSKTQQFILMSSMYAQLLVVICITFFTSEVVTPLVPLFYFEGFYLFMYSVSLLFLLYINLYILRNAPASTPSSIGSGKKPSIMENLRRLGDHGQKLEPGETPIPPRVKKSKTSDNDRSHGSLFLRIGAIAFGLGTMVYNGLEFGQFFEIPQTSPCYSILLGINPVLHMIFTFAQMYFIFVNARMNIHKFKMIARFGLMHMVATNLCIWIRTLGKETLHEVAQNLLKRGHGGLLEEFMMPFRELNNSNISNPCQKEDILGNIVASSSPFLYPFIVEYSLIGAAVLYVMWNNVGKDPVFQGEIQEEDRLSRTSSVQSTNPVNCSGSSKGLFCGLLVLVICVICLIVFFVLIYHDQYRLLAIYLSDLSHCSILLFAIIGNIIGFFRVKPLRFSPCRKDQLRDILLRVAAFGLYIHSMFGIIAGSLSTMSYIPNILLLITSCLTLLQVTLQSLFIADMSCRAAYLPEQDQQKPGRQVVTFLMISNLTLWIIYTFQMQKVEASPVEREFYGVMGWAVITRVTLPLSIFYRFHSAVTFAEIWKNSYKNVSS</sequence>
<evidence type="ECO:0000256" key="12">
    <source>
        <dbReference type="SAM" id="Phobius"/>
    </source>
</evidence>
<evidence type="ECO:0000256" key="10">
    <source>
        <dbReference type="ARBA" id="ARBA00023303"/>
    </source>
</evidence>
<comment type="subcellular location">
    <subcellularLocation>
        <location evidence="1">Cell membrane</location>
        <topology evidence="1">Multi-pass membrane protein</topology>
    </subcellularLocation>
</comment>
<feature type="transmembrane region" description="Helical" evidence="12">
    <location>
        <begin position="394"/>
        <end position="414"/>
    </location>
</feature>
<dbReference type="Proteomes" id="UP000694941">
    <property type="component" value="Unplaced"/>
</dbReference>
<feature type="transmembrane region" description="Helical" evidence="12">
    <location>
        <begin position="164"/>
        <end position="189"/>
    </location>
</feature>
<protein>
    <submittedName>
        <fullName evidence="14 15">Otopetrin-2-like isoform X1</fullName>
    </submittedName>
</protein>
<evidence type="ECO:0000256" key="11">
    <source>
        <dbReference type="SAM" id="MobiDB-lite"/>
    </source>
</evidence>
<feature type="transmembrane region" description="Helical" evidence="12">
    <location>
        <begin position="454"/>
        <end position="477"/>
    </location>
</feature>
<keyword evidence="13" id="KW-1185">Reference proteome</keyword>
<feature type="transmembrane region" description="Helical" evidence="12">
    <location>
        <begin position="317"/>
        <end position="336"/>
    </location>
</feature>
<evidence type="ECO:0000256" key="4">
    <source>
        <dbReference type="ARBA" id="ARBA00022475"/>
    </source>
</evidence>
<feature type="compositionally biased region" description="Basic and acidic residues" evidence="11">
    <location>
        <begin position="34"/>
        <end position="45"/>
    </location>
</feature>
<evidence type="ECO:0000256" key="8">
    <source>
        <dbReference type="ARBA" id="ARBA00023065"/>
    </source>
</evidence>
<evidence type="ECO:0000256" key="1">
    <source>
        <dbReference type="ARBA" id="ARBA00004651"/>
    </source>
</evidence>
<keyword evidence="4" id="KW-1003">Cell membrane</keyword>
<organism evidence="13 15">
    <name type="scientific">Limulus polyphemus</name>
    <name type="common">Atlantic horseshoe crab</name>
    <dbReference type="NCBI Taxonomy" id="6850"/>
    <lineage>
        <taxon>Eukaryota</taxon>
        <taxon>Metazoa</taxon>
        <taxon>Ecdysozoa</taxon>
        <taxon>Arthropoda</taxon>
        <taxon>Chelicerata</taxon>
        <taxon>Merostomata</taxon>
        <taxon>Xiphosura</taxon>
        <taxon>Limulidae</taxon>
        <taxon>Limulus</taxon>
    </lineage>
</organism>
<feature type="transmembrane region" description="Helical" evidence="12">
    <location>
        <begin position="248"/>
        <end position="267"/>
    </location>
</feature>
<feature type="transmembrane region" description="Helical" evidence="12">
    <location>
        <begin position="599"/>
        <end position="618"/>
    </location>
</feature>
<dbReference type="PANTHER" id="PTHR21522">
    <property type="entry name" value="PROTON CHANNEL OTOP"/>
    <property type="match status" value="1"/>
</dbReference>
<dbReference type="GeneID" id="106461437"/>
<dbReference type="RefSeq" id="XP_022244119.1">
    <property type="nucleotide sequence ID" value="XM_022388411.1"/>
</dbReference>
<feature type="transmembrane region" description="Helical" evidence="12">
    <location>
        <begin position="557"/>
        <end position="578"/>
    </location>
</feature>
<comment type="similarity">
    <text evidence="2">Belongs to the otopetrin family.</text>
</comment>
<evidence type="ECO:0000256" key="9">
    <source>
        <dbReference type="ARBA" id="ARBA00023136"/>
    </source>
</evidence>
<feature type="transmembrane region" description="Helical" evidence="12">
    <location>
        <begin position="483"/>
        <end position="505"/>
    </location>
</feature>
<keyword evidence="9 12" id="KW-0472">Membrane</keyword>
<evidence type="ECO:0000313" key="13">
    <source>
        <dbReference type="Proteomes" id="UP000694941"/>
    </source>
</evidence>
<evidence type="ECO:0000256" key="2">
    <source>
        <dbReference type="ARBA" id="ARBA00006513"/>
    </source>
</evidence>
<feature type="transmembrane region" description="Helical" evidence="12">
    <location>
        <begin position="526"/>
        <end position="545"/>
    </location>
</feature>
<reference evidence="14 15" key="1">
    <citation type="submission" date="2025-05" db="UniProtKB">
        <authorList>
            <consortium name="RefSeq"/>
        </authorList>
    </citation>
    <scope>IDENTIFICATION</scope>
    <source>
        <tissue evidence="14 15">Muscle</tissue>
    </source>
</reference>
<keyword evidence="3" id="KW-0813">Transport</keyword>
<dbReference type="RefSeq" id="XP_022244120.1">
    <property type="nucleotide sequence ID" value="XM_022388412.1"/>
</dbReference>
<proteinExistence type="inferred from homology"/>
<feature type="transmembrane region" description="Helical" evidence="12">
    <location>
        <begin position="630"/>
        <end position="650"/>
    </location>
</feature>
<feature type="region of interest" description="Disordered" evidence="11">
    <location>
        <begin position="17"/>
        <end position="46"/>
    </location>
</feature>
<gene>
    <name evidence="14 15" type="primary">LOC106461437</name>
</gene>
<dbReference type="PANTHER" id="PTHR21522:SF62">
    <property type="entry name" value="OTOPETRIN-LIKE A, ISOFORM C"/>
    <property type="match status" value="1"/>
</dbReference>
<evidence type="ECO:0000256" key="6">
    <source>
        <dbReference type="ARBA" id="ARBA00022781"/>
    </source>
</evidence>
<keyword evidence="6" id="KW-0375">Hydrogen ion transport</keyword>
<dbReference type="Pfam" id="PF03189">
    <property type="entry name" value="Otopetrin"/>
    <property type="match status" value="2"/>
</dbReference>
<keyword evidence="5 12" id="KW-0812">Transmembrane</keyword>